<keyword evidence="4 6" id="KW-1133">Transmembrane helix</keyword>
<evidence type="ECO:0000256" key="1">
    <source>
        <dbReference type="ARBA" id="ARBA00004651"/>
    </source>
</evidence>
<evidence type="ECO:0000256" key="6">
    <source>
        <dbReference type="SAM" id="Phobius"/>
    </source>
</evidence>
<feature type="transmembrane region" description="Helical" evidence="6">
    <location>
        <begin position="335"/>
        <end position="353"/>
    </location>
</feature>
<evidence type="ECO:0000256" key="2">
    <source>
        <dbReference type="ARBA" id="ARBA00022475"/>
    </source>
</evidence>
<dbReference type="OrthoDB" id="8609648at2"/>
<evidence type="ECO:0000256" key="5">
    <source>
        <dbReference type="ARBA" id="ARBA00023136"/>
    </source>
</evidence>
<evidence type="ECO:0000313" key="8">
    <source>
        <dbReference type="Proteomes" id="UP000182429"/>
    </source>
</evidence>
<keyword evidence="2" id="KW-1003">Cell membrane</keyword>
<feature type="transmembrane region" description="Helical" evidence="6">
    <location>
        <begin position="374"/>
        <end position="391"/>
    </location>
</feature>
<feature type="transmembrane region" description="Helical" evidence="6">
    <location>
        <begin position="430"/>
        <end position="451"/>
    </location>
</feature>
<feature type="transmembrane region" description="Helical" evidence="6">
    <location>
        <begin position="457"/>
        <end position="483"/>
    </location>
</feature>
<protein>
    <submittedName>
        <fullName evidence="7">Membrane protein involved in the export of O-antigen and teichoic acid</fullName>
    </submittedName>
</protein>
<evidence type="ECO:0000256" key="3">
    <source>
        <dbReference type="ARBA" id="ARBA00022692"/>
    </source>
</evidence>
<comment type="subcellular location">
    <subcellularLocation>
        <location evidence="1">Cell membrane</location>
        <topology evidence="1">Multi-pass membrane protein</topology>
    </subcellularLocation>
</comment>
<gene>
    <name evidence="7" type="ORF">SAMN04487759_13610</name>
</gene>
<feature type="transmembrane region" description="Helical" evidence="6">
    <location>
        <begin position="183"/>
        <end position="203"/>
    </location>
</feature>
<feature type="transmembrane region" description="Helical" evidence="6">
    <location>
        <begin position="12"/>
        <end position="32"/>
    </location>
</feature>
<organism evidence="7 8">
    <name type="scientific">Kandleria vitulina</name>
    <dbReference type="NCBI Taxonomy" id="1630"/>
    <lineage>
        <taxon>Bacteria</taxon>
        <taxon>Bacillati</taxon>
        <taxon>Bacillota</taxon>
        <taxon>Erysipelotrichia</taxon>
        <taxon>Erysipelotrichales</taxon>
        <taxon>Coprobacillaceae</taxon>
        <taxon>Kandleria</taxon>
    </lineage>
</organism>
<evidence type="ECO:0000256" key="4">
    <source>
        <dbReference type="ARBA" id="ARBA00022989"/>
    </source>
</evidence>
<feature type="transmembrane region" description="Helical" evidence="6">
    <location>
        <begin position="93"/>
        <end position="113"/>
    </location>
</feature>
<feature type="transmembrane region" description="Helical" evidence="6">
    <location>
        <begin position="119"/>
        <end position="142"/>
    </location>
</feature>
<dbReference type="PANTHER" id="PTHR30250">
    <property type="entry name" value="PST FAMILY PREDICTED COLANIC ACID TRANSPORTER"/>
    <property type="match status" value="1"/>
</dbReference>
<feature type="transmembrane region" description="Helical" evidence="6">
    <location>
        <begin position="397"/>
        <end position="418"/>
    </location>
</feature>
<evidence type="ECO:0000313" key="7">
    <source>
        <dbReference type="EMBL" id="SDW69843.1"/>
    </source>
</evidence>
<reference evidence="7 8" key="1">
    <citation type="submission" date="2016-10" db="EMBL/GenBank/DDBJ databases">
        <authorList>
            <person name="de Groot N.N."/>
        </authorList>
    </citation>
    <scope>NUCLEOTIDE SEQUENCE [LARGE SCALE GENOMIC DNA]</scope>
    <source>
        <strain evidence="7 8">S3b</strain>
    </source>
</reference>
<dbReference type="RefSeq" id="WP_074687142.1">
    <property type="nucleotide sequence ID" value="NZ_FNNF01000036.1"/>
</dbReference>
<dbReference type="EMBL" id="FNNF01000036">
    <property type="protein sequence ID" value="SDW69843.1"/>
    <property type="molecule type" value="Genomic_DNA"/>
</dbReference>
<sequence length="500" mass="56746">MHKNKLVWNTSTALFQQVATVICGFILPRMILKTYGSSVNGLISSITQFVGIISFLELGVGSIVQSALYAPLSKHDTNEISMIWVSANRFFKNLARILLAYIILLICIYPKFVEKSFDIFYTSLLIAAMSISWFSQYYFGIVNGLVLKADQRGYVLYLTQSITLILNTIACCILMTLSVNIQMVKLTTSVIYLCRPLILYIYVKNHYCINKKISYSKDPIKQKWNGVAQHVAAVVLDGTDTIVLTVFSTLESVSIYSVYYLVVSGLRQLFLTISNPIQAAMGALWVQENKEPFMKKFRFVEWSIHTLVDFVFGCTFILIVPFVKIYTSGVHDTNYDVPLFAALIVIANICFSLKMPYYEIAVKACNHYKQTQRSFVIATTVNIVVSIATVYKYGLIGVAIGTIIAMLYQLLWMANYVYKNILHLGLSRFWKQLFVDVITLLVGIFLSTRISFPTPNIFLWVVFAIGVAIEWIVVIATVNFILYKNEMIILLKKLRKEGTE</sequence>
<dbReference type="Proteomes" id="UP000182429">
    <property type="component" value="Unassembled WGS sequence"/>
</dbReference>
<dbReference type="PANTHER" id="PTHR30250:SF26">
    <property type="entry name" value="PSMA PROTEIN"/>
    <property type="match status" value="1"/>
</dbReference>
<dbReference type="GO" id="GO:0005886">
    <property type="term" value="C:plasma membrane"/>
    <property type="evidence" value="ECO:0007669"/>
    <property type="project" value="UniProtKB-SubCell"/>
</dbReference>
<name>A0A1H2VNC6_9FIRM</name>
<feature type="transmembrane region" description="Helical" evidence="6">
    <location>
        <begin position="154"/>
        <end position="177"/>
    </location>
</feature>
<accession>A0A1H2VNC6</accession>
<dbReference type="AlphaFoldDB" id="A0A1H2VNC6"/>
<dbReference type="InterPro" id="IPR050833">
    <property type="entry name" value="Poly_Biosynth_Transport"/>
</dbReference>
<keyword evidence="5 6" id="KW-0472">Membrane</keyword>
<keyword evidence="3 6" id="KW-0812">Transmembrane</keyword>
<proteinExistence type="predicted"/>
<feature type="transmembrane region" description="Helical" evidence="6">
    <location>
        <begin position="302"/>
        <end position="323"/>
    </location>
</feature>
<feature type="transmembrane region" description="Helical" evidence="6">
    <location>
        <begin position="52"/>
        <end position="72"/>
    </location>
</feature>